<reference evidence="3 4" key="1">
    <citation type="submission" date="2019-08" db="EMBL/GenBank/DDBJ databases">
        <title>Bacterial whole genome sequence for Glaciihabitans sp. CHu50b-6-2.</title>
        <authorList>
            <person name="Jin L."/>
        </authorList>
    </citation>
    <scope>NUCLEOTIDE SEQUENCE [LARGE SCALE GENOMIC DNA]</scope>
    <source>
        <strain evidence="3 4">CHu50b-6-2</strain>
    </source>
</reference>
<evidence type="ECO:0000256" key="1">
    <source>
        <dbReference type="SAM" id="MobiDB-lite"/>
    </source>
</evidence>
<feature type="region of interest" description="Disordered" evidence="1">
    <location>
        <begin position="1"/>
        <end position="30"/>
    </location>
</feature>
<dbReference type="Pfam" id="PF18986">
    <property type="entry name" value="DUF5719"/>
    <property type="match status" value="1"/>
</dbReference>
<evidence type="ECO:0008006" key="5">
    <source>
        <dbReference type="Google" id="ProtNLM"/>
    </source>
</evidence>
<evidence type="ECO:0000313" key="4">
    <source>
        <dbReference type="Proteomes" id="UP000321379"/>
    </source>
</evidence>
<dbReference type="EMBL" id="VRMG01000011">
    <property type="protein sequence ID" value="TXN28797.1"/>
    <property type="molecule type" value="Genomic_DNA"/>
</dbReference>
<name>A0A5C8UND7_9MICO</name>
<keyword evidence="2" id="KW-0812">Transmembrane</keyword>
<comment type="caution">
    <text evidence="3">The sequence shown here is derived from an EMBL/GenBank/DDBJ whole genome shotgun (WGS) entry which is preliminary data.</text>
</comment>
<accession>A0A5C8UND7</accession>
<keyword evidence="2" id="KW-1133">Transmembrane helix</keyword>
<evidence type="ECO:0000313" key="3">
    <source>
        <dbReference type="EMBL" id="TXN28797.1"/>
    </source>
</evidence>
<evidence type="ECO:0000256" key="2">
    <source>
        <dbReference type="SAM" id="Phobius"/>
    </source>
</evidence>
<dbReference type="InterPro" id="IPR043777">
    <property type="entry name" value="DUF5719"/>
</dbReference>
<keyword evidence="4" id="KW-1185">Reference proteome</keyword>
<gene>
    <name evidence="3" type="ORF">FVP33_16540</name>
</gene>
<dbReference type="AlphaFoldDB" id="A0A5C8UND7"/>
<dbReference type="Proteomes" id="UP000321379">
    <property type="component" value="Unassembled WGS sequence"/>
</dbReference>
<organism evidence="3 4">
    <name type="scientific">Lacisediminihabitans profunda</name>
    <dbReference type="NCBI Taxonomy" id="2594790"/>
    <lineage>
        <taxon>Bacteria</taxon>
        <taxon>Bacillati</taxon>
        <taxon>Actinomycetota</taxon>
        <taxon>Actinomycetes</taxon>
        <taxon>Micrococcales</taxon>
        <taxon>Microbacteriaceae</taxon>
        <taxon>Lacisediminihabitans</taxon>
    </lineage>
</organism>
<feature type="compositionally biased region" description="Acidic residues" evidence="1">
    <location>
        <begin position="1"/>
        <end position="13"/>
    </location>
</feature>
<protein>
    <recommendedName>
        <fullName evidence="5">Large extracellular alpha-helical protein</fullName>
    </recommendedName>
</protein>
<keyword evidence="2" id="KW-0472">Membrane</keyword>
<sequence length="502" mass="49852">MTDDLEPEPELEVAPEPLPEPLPSSKTPGRARGAVLVGARIVAGTVGVGVAALALAAAALLPIPRHTVSPPSVLVTPVATAQERVCAGPLLRLGDETGAGAATASSVGRPTVRFAQSAGRAQSAPLSATENTTGVAPQLLTLPAGSSAARPLLAGAQSQAVSSEDLVGFAAAECTEATSDSWLVGGATDTGRTTLLTLSNPSAVPATVTLTIYSETGVVSAAGTDGIVVPASSQRVFSLAGFAPNTVSPVVRVQSRGGQVVANLQQSTVRTLEPGGVDIVGAASGPSSTSVIPGMVVANSDAVVGRQGEPGFADLGSVIRLFVPGDKAAKARVSVVPENGTAEIKSVAVDVPAGVVTDVPLDTLADGSYTISVSSDIPLVAGARVSTVGSTGQSDFAWLAAAEPLDRKALVEVAPGPSPLLHLANSARASATVKIATKGQPDATVTIPAGQTVTYPVVASSAYTISGFSTLSLAVSYTGDAQLSAYSVSSSAPASLPIRIFP</sequence>
<proteinExistence type="predicted"/>
<feature type="transmembrane region" description="Helical" evidence="2">
    <location>
        <begin position="34"/>
        <end position="61"/>
    </location>
</feature>
<dbReference type="RefSeq" id="WP_147784794.1">
    <property type="nucleotide sequence ID" value="NZ_VRMG01000011.1"/>
</dbReference>